<reference evidence="2" key="1">
    <citation type="journal article" date="2018" name="Genome Biol.">
        <title>SKESA: strategic k-mer extension for scrupulous assemblies.</title>
        <authorList>
            <person name="Souvorov A."/>
            <person name="Agarwala R."/>
            <person name="Lipman D.J."/>
        </authorList>
    </citation>
    <scope>NUCLEOTIDE SEQUENCE</scope>
    <source>
        <strain evidence="2">C8</strain>
    </source>
</reference>
<name>A0A8H9UY66_CLOPF</name>
<proteinExistence type="predicted"/>
<dbReference type="Proteomes" id="UP000859547">
    <property type="component" value="Unassembled WGS sequence"/>
</dbReference>
<evidence type="ECO:0000313" key="2">
    <source>
        <dbReference type="EMBL" id="HAT4309349.1"/>
    </source>
</evidence>
<dbReference type="AlphaFoldDB" id="A0A8H9UY66"/>
<keyword evidence="1" id="KW-1133">Transmembrane helix</keyword>
<accession>A0A8H9UY66</accession>
<dbReference type="RefSeq" id="WP_004456583.1">
    <property type="nucleotide sequence ID" value="NZ_CATNXJ010000017.1"/>
</dbReference>
<keyword evidence="1" id="KW-0472">Membrane</keyword>
<dbReference type="EMBL" id="DACTCB010000031">
    <property type="protein sequence ID" value="HAT4309349.1"/>
    <property type="molecule type" value="Genomic_DNA"/>
</dbReference>
<protein>
    <submittedName>
        <fullName evidence="2">Uncharacterized protein</fullName>
    </submittedName>
</protein>
<evidence type="ECO:0000256" key="1">
    <source>
        <dbReference type="SAM" id="Phobius"/>
    </source>
</evidence>
<feature type="transmembrane region" description="Helical" evidence="1">
    <location>
        <begin position="37"/>
        <end position="54"/>
    </location>
</feature>
<keyword evidence="1" id="KW-0812">Transmembrane</keyword>
<reference evidence="2" key="2">
    <citation type="submission" date="2020-07" db="EMBL/GenBank/DDBJ databases">
        <authorList>
            <consortium name="NCBI Pathogen Detection Project"/>
        </authorList>
    </citation>
    <scope>NUCLEOTIDE SEQUENCE</scope>
    <source>
        <strain evidence="2">C8</strain>
    </source>
</reference>
<comment type="caution">
    <text evidence="2">The sequence shown here is derived from an EMBL/GenBank/DDBJ whole genome shotgun (WGS) entry which is preliminary data.</text>
</comment>
<organism evidence="2">
    <name type="scientific">Clostridium perfringens</name>
    <dbReference type="NCBI Taxonomy" id="1502"/>
    <lineage>
        <taxon>Bacteria</taxon>
        <taxon>Bacillati</taxon>
        <taxon>Bacillota</taxon>
        <taxon>Clostridia</taxon>
        <taxon>Eubacteriales</taxon>
        <taxon>Clostridiaceae</taxon>
        <taxon>Clostridium</taxon>
    </lineage>
</organism>
<sequence length="121" mass="13471">MVTNFLIFLGWGLLFLGVLGIVLELIGLIQNNSYVRLFTRIFLIISLVILNSIYKFTLFSTLVIVIIALIFNSILFAIFINAKYAQNPHTTSIAVVLIVFTIGDAVLLFNALSSILTKYIA</sequence>
<feature type="transmembrane region" description="Helical" evidence="1">
    <location>
        <begin position="6"/>
        <end position="25"/>
    </location>
</feature>
<gene>
    <name evidence="2" type="ORF">I9080_003204</name>
</gene>
<feature type="transmembrane region" description="Helical" evidence="1">
    <location>
        <begin position="60"/>
        <end position="80"/>
    </location>
</feature>
<feature type="transmembrane region" description="Helical" evidence="1">
    <location>
        <begin position="92"/>
        <end position="116"/>
    </location>
</feature>